<dbReference type="InterPro" id="IPR017706">
    <property type="entry name" value="Peptidase_M20/DapE_YgeY"/>
</dbReference>
<dbReference type="Gene3D" id="3.30.70.360">
    <property type="match status" value="1"/>
</dbReference>
<proteinExistence type="predicted"/>
<keyword evidence="2" id="KW-0479">Metal-binding</keyword>
<dbReference type="Proteomes" id="UP000005384">
    <property type="component" value="Unassembled WGS sequence"/>
</dbReference>
<comment type="cofactor">
    <cofactor evidence="1">
        <name>Zn(2+)</name>
        <dbReference type="ChEBI" id="CHEBI:29105"/>
    </cofactor>
</comment>
<dbReference type="GO" id="GO:0046872">
    <property type="term" value="F:metal ion binding"/>
    <property type="evidence" value="ECO:0007669"/>
    <property type="project" value="UniProtKB-KW"/>
</dbReference>
<feature type="domain" description="Peptidase M20 dimerisation" evidence="5">
    <location>
        <begin position="182"/>
        <end position="283"/>
    </location>
</feature>
<organism evidence="6 7">
    <name type="scientific">Hungatella hathewayi WAL-18680</name>
    <dbReference type="NCBI Taxonomy" id="742737"/>
    <lineage>
        <taxon>Bacteria</taxon>
        <taxon>Bacillati</taxon>
        <taxon>Bacillota</taxon>
        <taxon>Clostridia</taxon>
        <taxon>Lachnospirales</taxon>
        <taxon>Lachnospiraceae</taxon>
        <taxon>Hungatella</taxon>
    </lineage>
</organism>
<evidence type="ECO:0000256" key="1">
    <source>
        <dbReference type="ARBA" id="ARBA00001947"/>
    </source>
</evidence>
<dbReference type="Pfam" id="PF07687">
    <property type="entry name" value="M20_dimer"/>
    <property type="match status" value="1"/>
</dbReference>
<evidence type="ECO:0000256" key="2">
    <source>
        <dbReference type="ARBA" id="ARBA00022723"/>
    </source>
</evidence>
<dbReference type="NCBIfam" id="NF009555">
    <property type="entry name" value="PRK13004.1"/>
    <property type="match status" value="1"/>
</dbReference>
<dbReference type="RefSeq" id="WP_006781835.1">
    <property type="nucleotide sequence ID" value="NZ_CP040506.1"/>
</dbReference>
<dbReference type="InterPro" id="IPR011650">
    <property type="entry name" value="Peptidase_M20_dimer"/>
</dbReference>
<keyword evidence="3 6" id="KW-0378">Hydrolase</keyword>
<dbReference type="NCBIfam" id="TIGR03526">
    <property type="entry name" value="selenium_YgeY"/>
    <property type="match status" value="1"/>
</dbReference>
<dbReference type="EMBL" id="ADLN01000106">
    <property type="protein sequence ID" value="EHI58172.1"/>
    <property type="molecule type" value="Genomic_DNA"/>
</dbReference>
<evidence type="ECO:0000259" key="5">
    <source>
        <dbReference type="Pfam" id="PF07687"/>
    </source>
</evidence>
<dbReference type="InterPro" id="IPR002933">
    <property type="entry name" value="Peptidase_M20"/>
</dbReference>
<dbReference type="InterPro" id="IPR036264">
    <property type="entry name" value="Bact_exopeptidase_dim_dom"/>
</dbReference>
<dbReference type="InterPro" id="IPR050072">
    <property type="entry name" value="Peptidase_M20A"/>
</dbReference>
<evidence type="ECO:0000313" key="7">
    <source>
        <dbReference type="Proteomes" id="UP000005384"/>
    </source>
</evidence>
<gene>
    <name evidence="6" type="ORF">HMPREF9473_03844</name>
</gene>
<dbReference type="HOGENOM" id="CLU_021802_2_2_9"/>
<dbReference type="Pfam" id="PF01546">
    <property type="entry name" value="Peptidase_M20"/>
    <property type="match status" value="1"/>
</dbReference>
<dbReference type="GO" id="GO:0016787">
    <property type="term" value="F:hydrolase activity"/>
    <property type="evidence" value="ECO:0007669"/>
    <property type="project" value="UniProtKB-KW"/>
</dbReference>
<evidence type="ECO:0000313" key="6">
    <source>
        <dbReference type="EMBL" id="EHI58172.1"/>
    </source>
</evidence>
<dbReference type="Gene3D" id="3.40.630.10">
    <property type="entry name" value="Zn peptidases"/>
    <property type="match status" value="1"/>
</dbReference>
<dbReference type="SUPFAM" id="SSF55031">
    <property type="entry name" value="Bacterial exopeptidase dimerisation domain"/>
    <property type="match status" value="1"/>
</dbReference>
<sequence>MEYQDSKERIERVMDRISGDVTAFAQKLVQTRSMTCQEKEVAALVKEKMCQLGYDEVTVDETGNVLGRMGNGAATLMFDSHMDTVSVIDEELWDDPPFGGVIKDGKLYGRGAVDMKCPLAASVYGAYVAKEAGLLGDVTIYVSASTMEEDFDGEAVRQLLQNTGLRPDGVVICEPTGLKIATGHRGRALIEVKVEGRSCHASNPSAGLNPVYLMKEVIDHVQQQAGALDAGEGEKGSVALTNIYCSTPSNNSVPQDASIILDRRLALGETEDMISKEMDGLVAGTKGQWRFCDIPASSWTGMDFVFHSFLPAWNIEPEHPLVAAASQAYRLVKDGEPVLFRMGASTNGVTTAGMFHLPTIVFGPGDLAQAHSTNEYCSVESMLDACRIYAALCGRIEKL</sequence>
<dbReference type="PATRIC" id="fig|742737.3.peg.3825"/>
<keyword evidence="7" id="KW-1185">Reference proteome</keyword>
<dbReference type="AlphaFoldDB" id="G5IK16"/>
<dbReference type="PANTHER" id="PTHR43808">
    <property type="entry name" value="ACETYLORNITHINE DEACETYLASE"/>
    <property type="match status" value="1"/>
</dbReference>
<dbReference type="InterPro" id="IPR001261">
    <property type="entry name" value="ArgE/DapE_CS"/>
</dbReference>
<dbReference type="SUPFAM" id="SSF53187">
    <property type="entry name" value="Zn-dependent exopeptidases"/>
    <property type="match status" value="1"/>
</dbReference>
<dbReference type="OrthoDB" id="9792335at2"/>
<evidence type="ECO:0000256" key="4">
    <source>
        <dbReference type="ARBA" id="ARBA00022833"/>
    </source>
</evidence>
<comment type="caution">
    <text evidence="6">The sequence shown here is derived from an EMBL/GenBank/DDBJ whole genome shotgun (WGS) entry which is preliminary data.</text>
</comment>
<name>G5IK16_9FIRM</name>
<accession>G5IK16</accession>
<protein>
    <submittedName>
        <fullName evidence="6">Selenium metabolism hydrolase</fullName>
    </submittedName>
</protein>
<reference evidence="6 7" key="1">
    <citation type="submission" date="2011-08" db="EMBL/GenBank/DDBJ databases">
        <title>The Genome Sequence of Clostridium hathewayi WAL-18680.</title>
        <authorList>
            <consortium name="The Broad Institute Genome Sequencing Platform"/>
            <person name="Earl A."/>
            <person name="Ward D."/>
            <person name="Feldgarden M."/>
            <person name="Gevers D."/>
            <person name="Finegold S.M."/>
            <person name="Summanen P.H."/>
            <person name="Molitoris D.R."/>
            <person name="Song M."/>
            <person name="Daigneault M."/>
            <person name="Allen-Vercoe E."/>
            <person name="Young S.K."/>
            <person name="Zeng Q."/>
            <person name="Gargeya S."/>
            <person name="Fitzgerald M."/>
            <person name="Haas B."/>
            <person name="Abouelleil A."/>
            <person name="Alvarado L."/>
            <person name="Arachchi H.M."/>
            <person name="Berlin A."/>
            <person name="Brown A."/>
            <person name="Chapman S.B."/>
            <person name="Chen Z."/>
            <person name="Dunbar C."/>
            <person name="Freedman E."/>
            <person name="Gearin G."/>
            <person name="Gellesch M."/>
            <person name="Goldberg J."/>
            <person name="Griggs A."/>
            <person name="Gujja S."/>
            <person name="Heiman D."/>
            <person name="Howarth C."/>
            <person name="Larson L."/>
            <person name="Lui A."/>
            <person name="MacDonald P.J.P."/>
            <person name="Montmayeur A."/>
            <person name="Murphy C."/>
            <person name="Neiman D."/>
            <person name="Pearson M."/>
            <person name="Priest M."/>
            <person name="Roberts A."/>
            <person name="Saif S."/>
            <person name="Shea T."/>
            <person name="Shenoy N."/>
            <person name="Sisk P."/>
            <person name="Stolte C."/>
            <person name="Sykes S."/>
            <person name="Wortman J."/>
            <person name="Nusbaum C."/>
            <person name="Birren B."/>
        </authorList>
    </citation>
    <scope>NUCLEOTIDE SEQUENCE [LARGE SCALE GENOMIC DNA]</scope>
    <source>
        <strain evidence="6 7">WAL-18680</strain>
    </source>
</reference>
<dbReference type="PROSITE" id="PS00758">
    <property type="entry name" value="ARGE_DAPE_CPG2_1"/>
    <property type="match status" value="1"/>
</dbReference>
<evidence type="ECO:0000256" key="3">
    <source>
        <dbReference type="ARBA" id="ARBA00022801"/>
    </source>
</evidence>
<keyword evidence="4" id="KW-0862">Zinc</keyword>